<feature type="domain" description="FAD-binding" evidence="2">
    <location>
        <begin position="70"/>
        <end position="97"/>
    </location>
</feature>
<evidence type="ECO:0000313" key="4">
    <source>
        <dbReference type="Proteomes" id="UP001499878"/>
    </source>
</evidence>
<accession>A0ABP9T7Q2</accession>
<sequence length="104" mass="11038">MQPSACQADVNFRQECAVLRSVSFPDVKSVPRHAVRLGGDDVHPARPGSGPLSQPRVAGQVEQQAAPGCQVTEYRRGRVLLAGDAAHIRLPAGGQGMTPVSRTR</sequence>
<dbReference type="EMBL" id="BAABJR010000008">
    <property type="protein sequence ID" value="GAA5210222.1"/>
    <property type="molecule type" value="Genomic_DNA"/>
</dbReference>
<dbReference type="SUPFAM" id="SSF51905">
    <property type="entry name" value="FAD/NAD(P)-binding domain"/>
    <property type="match status" value="1"/>
</dbReference>
<dbReference type="Gene3D" id="3.50.50.60">
    <property type="entry name" value="FAD/NAD(P)-binding domain"/>
    <property type="match status" value="1"/>
</dbReference>
<dbReference type="Proteomes" id="UP001499878">
    <property type="component" value="Unassembled WGS sequence"/>
</dbReference>
<dbReference type="Pfam" id="PF01494">
    <property type="entry name" value="FAD_binding_3"/>
    <property type="match status" value="1"/>
</dbReference>
<organism evidence="3 4">
    <name type="scientific">Streptomyces thinghirensis</name>
    <dbReference type="NCBI Taxonomy" id="551547"/>
    <lineage>
        <taxon>Bacteria</taxon>
        <taxon>Bacillati</taxon>
        <taxon>Actinomycetota</taxon>
        <taxon>Actinomycetes</taxon>
        <taxon>Kitasatosporales</taxon>
        <taxon>Streptomycetaceae</taxon>
        <taxon>Streptomyces</taxon>
    </lineage>
</organism>
<protein>
    <recommendedName>
        <fullName evidence="2">FAD-binding domain-containing protein</fullName>
    </recommendedName>
</protein>
<proteinExistence type="predicted"/>
<dbReference type="PRINTS" id="PR00420">
    <property type="entry name" value="RNGMNOXGNASE"/>
</dbReference>
<gene>
    <name evidence="3" type="ORF">GCM10023323_36980</name>
</gene>
<keyword evidence="4" id="KW-1185">Reference proteome</keyword>
<dbReference type="InterPro" id="IPR002938">
    <property type="entry name" value="FAD-bd"/>
</dbReference>
<evidence type="ECO:0000256" key="1">
    <source>
        <dbReference type="SAM" id="MobiDB-lite"/>
    </source>
</evidence>
<dbReference type="InterPro" id="IPR036188">
    <property type="entry name" value="FAD/NAD-bd_sf"/>
</dbReference>
<reference evidence="4" key="1">
    <citation type="journal article" date="2019" name="Int. J. Syst. Evol. Microbiol.">
        <title>The Global Catalogue of Microorganisms (GCM) 10K type strain sequencing project: providing services to taxonomists for standard genome sequencing and annotation.</title>
        <authorList>
            <consortium name="The Broad Institute Genomics Platform"/>
            <consortium name="The Broad Institute Genome Sequencing Center for Infectious Disease"/>
            <person name="Wu L."/>
            <person name="Ma J."/>
        </authorList>
    </citation>
    <scope>NUCLEOTIDE SEQUENCE [LARGE SCALE GENOMIC DNA]</scope>
    <source>
        <strain evidence="4">JCM 18306</strain>
    </source>
</reference>
<evidence type="ECO:0000313" key="3">
    <source>
        <dbReference type="EMBL" id="GAA5210222.1"/>
    </source>
</evidence>
<comment type="caution">
    <text evidence="3">The sequence shown here is derived from an EMBL/GenBank/DDBJ whole genome shotgun (WGS) entry which is preliminary data.</text>
</comment>
<evidence type="ECO:0000259" key="2">
    <source>
        <dbReference type="Pfam" id="PF01494"/>
    </source>
</evidence>
<feature type="region of interest" description="Disordered" evidence="1">
    <location>
        <begin position="37"/>
        <end position="64"/>
    </location>
</feature>
<name>A0ABP9T7Q2_9ACTN</name>